<organism evidence="1 2">
    <name type="scientific">Gimesia panareensis</name>
    <dbReference type="NCBI Taxonomy" id="2527978"/>
    <lineage>
        <taxon>Bacteria</taxon>
        <taxon>Pseudomonadati</taxon>
        <taxon>Planctomycetota</taxon>
        <taxon>Planctomycetia</taxon>
        <taxon>Planctomycetales</taxon>
        <taxon>Planctomycetaceae</taxon>
        <taxon>Gimesia</taxon>
    </lineage>
</organism>
<protein>
    <submittedName>
        <fullName evidence="1">Uncharacterized protein</fullName>
    </submittedName>
</protein>
<accession>A0A518FJ79</accession>
<dbReference type="EMBL" id="CP036317">
    <property type="protein sequence ID" value="QDV16330.1"/>
    <property type="molecule type" value="Genomic_DNA"/>
</dbReference>
<evidence type="ECO:0000313" key="2">
    <source>
        <dbReference type="Proteomes" id="UP000320839"/>
    </source>
</evidence>
<gene>
    <name evidence="1" type="ORF">Pan153_09570</name>
</gene>
<reference evidence="1 2" key="1">
    <citation type="submission" date="2019-02" db="EMBL/GenBank/DDBJ databases">
        <title>Deep-cultivation of Planctomycetes and their phenomic and genomic characterization uncovers novel biology.</title>
        <authorList>
            <person name="Wiegand S."/>
            <person name="Jogler M."/>
            <person name="Boedeker C."/>
            <person name="Pinto D."/>
            <person name="Vollmers J."/>
            <person name="Rivas-Marin E."/>
            <person name="Kohn T."/>
            <person name="Peeters S.H."/>
            <person name="Heuer A."/>
            <person name="Rast P."/>
            <person name="Oberbeckmann S."/>
            <person name="Bunk B."/>
            <person name="Jeske O."/>
            <person name="Meyerdierks A."/>
            <person name="Storesund J.E."/>
            <person name="Kallscheuer N."/>
            <person name="Luecker S."/>
            <person name="Lage O.M."/>
            <person name="Pohl T."/>
            <person name="Merkel B.J."/>
            <person name="Hornburger P."/>
            <person name="Mueller R.-W."/>
            <person name="Bruemmer F."/>
            <person name="Labrenz M."/>
            <person name="Spormann A.M."/>
            <person name="Op den Camp H."/>
            <person name="Overmann J."/>
            <person name="Amann R."/>
            <person name="Jetten M.S.M."/>
            <person name="Mascher T."/>
            <person name="Medema M.H."/>
            <person name="Devos D.P."/>
            <person name="Kaster A.-K."/>
            <person name="Ovreas L."/>
            <person name="Rohde M."/>
            <person name="Galperin M.Y."/>
            <person name="Jogler C."/>
        </authorList>
    </citation>
    <scope>NUCLEOTIDE SEQUENCE [LARGE SCALE GENOMIC DNA]</scope>
    <source>
        <strain evidence="1 2">Pan153</strain>
    </source>
</reference>
<proteinExistence type="predicted"/>
<sequence>MPQTHYKTRWFQHDLKNNCSSMHSVSCQFLPLFSRFLPHKTRLKPLKSRFSTRSRKTEKCRSIKIKGCLRMQFGVADHRKLSETPFDSGRLSPPKRGATVGLPNCAVTNTSHDIIKGSARMQSRPSAASWRSQFPCSIQNKINPILAISTPPPRCTWITTCLRSGPCHQSHQK</sequence>
<dbReference type="Proteomes" id="UP000320839">
    <property type="component" value="Chromosome"/>
</dbReference>
<name>A0A518FJ79_9PLAN</name>
<evidence type="ECO:0000313" key="1">
    <source>
        <dbReference type="EMBL" id="QDV16330.1"/>
    </source>
</evidence>
<dbReference type="AlphaFoldDB" id="A0A518FJ79"/>